<dbReference type="EMBL" id="JAYMGO010000010">
    <property type="protein sequence ID" value="KAL1267036.1"/>
    <property type="molecule type" value="Genomic_DNA"/>
</dbReference>
<name>A0ABR3MQZ0_9TELE</name>
<sequence length="225" mass="26350">MSQWLSVNERNTREKWKAIMPRNYIRKTDWGSVTYEELEKAFVEVKRGKSIRTVAKERKIGRSTLQRYMKKAEEKREKTIGYRGTAEARRILSEELEEELAENIRMQAERVHSLTPKKCREIAFEFAQRNNIPVPNNWGEQRLAGRDWLSSFIARHNLYSHITEATSLGGHGQVISFSLINQDEIKKEIKEESDVPVLIHHTSEEESTEICDSDRELLDNDLFLT</sequence>
<dbReference type="Proteomes" id="UP001558613">
    <property type="component" value="Unassembled WGS sequence"/>
</dbReference>
<comment type="caution">
    <text evidence="3">The sequence shown here is derived from an EMBL/GenBank/DDBJ whole genome shotgun (WGS) entry which is preliminary data.</text>
</comment>
<reference evidence="3 4" key="1">
    <citation type="submission" date="2023-09" db="EMBL/GenBank/DDBJ databases">
        <authorList>
            <person name="Wang M."/>
        </authorList>
    </citation>
    <scope>NUCLEOTIDE SEQUENCE [LARGE SCALE GENOMIC DNA]</scope>
    <source>
        <strain evidence="3">GT-2023</strain>
        <tissue evidence="3">Liver</tissue>
    </source>
</reference>
<feature type="domain" description="HTH CENPB-type" evidence="2">
    <location>
        <begin position="84"/>
        <end position="162"/>
    </location>
</feature>
<proteinExistence type="predicted"/>
<organism evidence="3 4">
    <name type="scientific">Cirrhinus molitorella</name>
    <name type="common">mud carp</name>
    <dbReference type="NCBI Taxonomy" id="172907"/>
    <lineage>
        <taxon>Eukaryota</taxon>
        <taxon>Metazoa</taxon>
        <taxon>Chordata</taxon>
        <taxon>Craniata</taxon>
        <taxon>Vertebrata</taxon>
        <taxon>Euteleostomi</taxon>
        <taxon>Actinopterygii</taxon>
        <taxon>Neopterygii</taxon>
        <taxon>Teleostei</taxon>
        <taxon>Ostariophysi</taxon>
        <taxon>Cypriniformes</taxon>
        <taxon>Cyprinidae</taxon>
        <taxon>Labeoninae</taxon>
        <taxon>Labeonini</taxon>
        <taxon>Cirrhinus</taxon>
    </lineage>
</organism>
<dbReference type="PROSITE" id="PS51253">
    <property type="entry name" value="HTH_CENPB"/>
    <property type="match status" value="1"/>
</dbReference>
<keyword evidence="4" id="KW-1185">Reference proteome</keyword>
<evidence type="ECO:0000313" key="3">
    <source>
        <dbReference type="EMBL" id="KAL1267036.1"/>
    </source>
</evidence>
<protein>
    <recommendedName>
        <fullName evidence="2">HTH CENPB-type domain-containing protein</fullName>
    </recommendedName>
</protein>
<evidence type="ECO:0000259" key="2">
    <source>
        <dbReference type="PROSITE" id="PS51253"/>
    </source>
</evidence>
<evidence type="ECO:0000256" key="1">
    <source>
        <dbReference type="ARBA" id="ARBA00023125"/>
    </source>
</evidence>
<gene>
    <name evidence="3" type="ORF">QQF64_002711</name>
</gene>
<keyword evidence="1" id="KW-0238">DNA-binding</keyword>
<accession>A0ABR3MQZ0</accession>
<evidence type="ECO:0000313" key="4">
    <source>
        <dbReference type="Proteomes" id="UP001558613"/>
    </source>
</evidence>
<dbReference type="InterPro" id="IPR006600">
    <property type="entry name" value="HTH_CenpB_DNA-bd_dom"/>
</dbReference>